<comment type="caution">
    <text evidence="2">The sequence shown here is derived from an EMBL/GenBank/DDBJ whole genome shotgun (WGS) entry which is preliminary data.</text>
</comment>
<dbReference type="AlphaFoldDB" id="A0A316IJ03"/>
<evidence type="ECO:0000313" key="2">
    <source>
        <dbReference type="EMBL" id="PWK92494.1"/>
    </source>
</evidence>
<dbReference type="RefSeq" id="WP_109722464.1">
    <property type="nucleotide sequence ID" value="NZ_MSZV01000006.1"/>
</dbReference>
<evidence type="ECO:0000259" key="1">
    <source>
        <dbReference type="Pfam" id="PF13761"/>
    </source>
</evidence>
<keyword evidence="3" id="KW-1185">Reference proteome</keyword>
<dbReference type="InterPro" id="IPR025311">
    <property type="entry name" value="DUF4166"/>
</dbReference>
<feature type="domain" description="DUF4166" evidence="1">
    <location>
        <begin position="20"/>
        <end position="176"/>
    </location>
</feature>
<name>A0A316IJ03_9GAMM</name>
<dbReference type="Pfam" id="PF13761">
    <property type="entry name" value="DUF4166"/>
    <property type="match status" value="1"/>
</dbReference>
<accession>A0A316IJ03</accession>
<proteinExistence type="predicted"/>
<reference evidence="2 3" key="1">
    <citation type="submission" date="2018-05" db="EMBL/GenBank/DDBJ databases">
        <title>Genomic Encyclopedia of Type Strains, Phase IV (KMG-IV): sequencing the most valuable type-strain genomes for metagenomic binning, comparative biology and taxonomic classification.</title>
        <authorList>
            <person name="Goeker M."/>
        </authorList>
    </citation>
    <scope>NUCLEOTIDE SEQUENCE [LARGE SCALE GENOMIC DNA]</scope>
    <source>
        <strain evidence="2 3">DSM 14263</strain>
    </source>
</reference>
<evidence type="ECO:0000313" key="3">
    <source>
        <dbReference type="Proteomes" id="UP000245812"/>
    </source>
</evidence>
<organism evidence="2 3">
    <name type="scientific">Fulvimonas soli</name>
    <dbReference type="NCBI Taxonomy" id="155197"/>
    <lineage>
        <taxon>Bacteria</taxon>
        <taxon>Pseudomonadati</taxon>
        <taxon>Pseudomonadota</taxon>
        <taxon>Gammaproteobacteria</taxon>
        <taxon>Lysobacterales</taxon>
        <taxon>Rhodanobacteraceae</taxon>
        <taxon>Fulvimonas</taxon>
    </lineage>
</organism>
<dbReference type="Proteomes" id="UP000245812">
    <property type="component" value="Unassembled WGS sequence"/>
</dbReference>
<dbReference type="OrthoDB" id="528778at2"/>
<protein>
    <submittedName>
        <fullName evidence="2">Uncharacterized protein DUF4166</fullName>
    </submittedName>
</protein>
<sequence length="182" mass="20201">MSPPPALFPALLGAAEWPRLAPAVRRMHGGEARLDAHGVARVEGAPHWPARLLRRWLGLPEPGAGQALRLEIRRRDGRETWTRHFASRRMRSTLSRGADGRLCERLGPVSLRFALERDGGAIAWRLQGVRWLGLPLPRALCGEVRSRSGAEDGGYAFEVDVRLPLLGRLVAYRGRLAIDDAR</sequence>
<dbReference type="EMBL" id="QGHC01000002">
    <property type="protein sequence ID" value="PWK92494.1"/>
    <property type="molecule type" value="Genomic_DNA"/>
</dbReference>
<gene>
    <name evidence="2" type="ORF">C7456_102229</name>
</gene>